<proteinExistence type="predicted"/>
<organism evidence="2 3">
    <name type="scientific">Halogranum gelatinilyticum</name>
    <dbReference type="NCBI Taxonomy" id="660521"/>
    <lineage>
        <taxon>Archaea</taxon>
        <taxon>Methanobacteriati</taxon>
        <taxon>Methanobacteriota</taxon>
        <taxon>Stenosarchaea group</taxon>
        <taxon>Halobacteria</taxon>
        <taxon>Halobacteriales</taxon>
        <taxon>Haloferacaceae</taxon>
    </lineage>
</organism>
<dbReference type="EMBL" id="FNHL01000004">
    <property type="protein sequence ID" value="SDN03198.1"/>
    <property type="molecule type" value="Genomic_DNA"/>
</dbReference>
<evidence type="ECO:0000256" key="1">
    <source>
        <dbReference type="SAM" id="Phobius"/>
    </source>
</evidence>
<keyword evidence="3" id="KW-1185">Reference proteome</keyword>
<dbReference type="OrthoDB" id="384870at2157"/>
<dbReference type="Proteomes" id="UP000199451">
    <property type="component" value="Unassembled WGS sequence"/>
</dbReference>
<dbReference type="AlphaFoldDB" id="A0A1G9Y2B3"/>
<name>A0A1G9Y2B3_9EURY</name>
<evidence type="ECO:0000313" key="2">
    <source>
        <dbReference type="EMBL" id="SDN03198.1"/>
    </source>
</evidence>
<gene>
    <name evidence="2" type="ORF">SAMN04487949_3234</name>
</gene>
<dbReference type="RefSeq" id="WP_089699058.1">
    <property type="nucleotide sequence ID" value="NZ_FNHL01000004.1"/>
</dbReference>
<accession>A0A1G9Y2B3</accession>
<feature type="transmembrane region" description="Helical" evidence="1">
    <location>
        <begin position="49"/>
        <end position="69"/>
    </location>
</feature>
<keyword evidence="1" id="KW-0472">Membrane</keyword>
<evidence type="ECO:0000313" key="3">
    <source>
        <dbReference type="Proteomes" id="UP000199451"/>
    </source>
</evidence>
<protein>
    <submittedName>
        <fullName evidence="2">Uncharacterized protein</fullName>
    </submittedName>
</protein>
<feature type="transmembrane region" description="Helical" evidence="1">
    <location>
        <begin position="7"/>
        <end position="25"/>
    </location>
</feature>
<sequence length="74" mass="8210">MRPLDTFDYLLVCGMSVLAYLQLPWRPQIRESLRSGVALVSSFEPSAEVVIVTLALLGALVLFLLVEVLPGRHE</sequence>
<keyword evidence="1" id="KW-0812">Transmembrane</keyword>
<keyword evidence="1" id="KW-1133">Transmembrane helix</keyword>
<reference evidence="3" key="1">
    <citation type="submission" date="2016-10" db="EMBL/GenBank/DDBJ databases">
        <authorList>
            <person name="Varghese N."/>
            <person name="Submissions S."/>
        </authorList>
    </citation>
    <scope>NUCLEOTIDE SEQUENCE [LARGE SCALE GENOMIC DNA]</scope>
    <source>
        <strain evidence="3">CGMCC 1.10119</strain>
    </source>
</reference>